<evidence type="ECO:0000313" key="2">
    <source>
        <dbReference type="Proteomes" id="UP000002220"/>
    </source>
</evidence>
<sequence>MSRLTVLLQQSVKSKSQVRGRDVARHLVLIVAPKHSDVLRIHCDYSSLECRARYGVTTPSVIGECSISEKTHLVIKHCKEQVTNCHRFSFIHLSIATVCKVEFEDSANDGASCGFVDFIPPLP</sequence>
<accession>D5SPU8</accession>
<keyword evidence="2" id="KW-1185">Reference proteome</keyword>
<proteinExistence type="predicted"/>
<dbReference type="Proteomes" id="UP000002220">
    <property type="component" value="Chromosome"/>
</dbReference>
<gene>
    <name evidence="1" type="ordered locus">Plim_2497</name>
</gene>
<name>D5SPU8_PLAL2</name>
<evidence type="ECO:0000313" key="1">
    <source>
        <dbReference type="EMBL" id="ADG68323.1"/>
    </source>
</evidence>
<dbReference type="EMBL" id="CP001744">
    <property type="protein sequence ID" value="ADG68323.1"/>
    <property type="molecule type" value="Genomic_DNA"/>
</dbReference>
<dbReference type="AlphaFoldDB" id="D5SPU8"/>
<dbReference type="HOGENOM" id="CLU_2013143_0_0_0"/>
<protein>
    <submittedName>
        <fullName evidence="1">Uncharacterized protein</fullName>
    </submittedName>
</protein>
<reference evidence="1 2" key="1">
    <citation type="journal article" date="2010" name="Stand. Genomic Sci.">
        <title>Complete genome sequence of Planctomyces limnophilus type strain (Mu 290).</title>
        <authorList>
            <person name="Labutti K."/>
            <person name="Sikorski J."/>
            <person name="Schneider S."/>
            <person name="Nolan M."/>
            <person name="Lucas S."/>
            <person name="Glavina Del Rio T."/>
            <person name="Tice H."/>
            <person name="Cheng J.F."/>
            <person name="Goodwin L."/>
            <person name="Pitluck S."/>
            <person name="Liolios K."/>
            <person name="Ivanova N."/>
            <person name="Mavromatis K."/>
            <person name="Mikhailova N."/>
            <person name="Pati A."/>
            <person name="Chen A."/>
            <person name="Palaniappan K."/>
            <person name="Land M."/>
            <person name="Hauser L."/>
            <person name="Chang Y.J."/>
            <person name="Jeffries C.D."/>
            <person name="Tindall B.J."/>
            <person name="Rohde M."/>
            <person name="Goker M."/>
            <person name="Woyke T."/>
            <person name="Bristow J."/>
            <person name="Eisen J.A."/>
            <person name="Markowitz V."/>
            <person name="Hugenholtz P."/>
            <person name="Kyrpides N.C."/>
            <person name="Klenk H.P."/>
            <person name="Lapidus A."/>
        </authorList>
    </citation>
    <scope>NUCLEOTIDE SEQUENCE [LARGE SCALE GENOMIC DNA]</scope>
    <source>
        <strain evidence="2">ATCC 43296 / DSM 3776 / IFAM 1008 / 290</strain>
    </source>
</reference>
<organism evidence="1 2">
    <name type="scientific">Planctopirus limnophila (strain ATCC 43296 / DSM 3776 / IFAM 1008 / Mu 290)</name>
    <name type="common">Planctomyces limnophilus</name>
    <dbReference type="NCBI Taxonomy" id="521674"/>
    <lineage>
        <taxon>Bacteria</taxon>
        <taxon>Pseudomonadati</taxon>
        <taxon>Planctomycetota</taxon>
        <taxon>Planctomycetia</taxon>
        <taxon>Planctomycetales</taxon>
        <taxon>Planctomycetaceae</taxon>
        <taxon>Planctopirus</taxon>
    </lineage>
</organism>
<dbReference type="KEGG" id="plm:Plim_2497"/>